<dbReference type="Gene3D" id="3.40.50.150">
    <property type="entry name" value="Vaccinia Virus protein VP39"/>
    <property type="match status" value="1"/>
</dbReference>
<dbReference type="Proteomes" id="UP001501479">
    <property type="component" value="Unassembled WGS sequence"/>
</dbReference>
<keyword evidence="4" id="KW-1185">Reference proteome</keyword>
<sequence length="738" mass="82695">MNTPSLHTLVHIGAGSGSQLSHYAELNPARIILIEPLPGLAKALRQATANMPNTEVWELAISAAANGQPAKLTEYNLTNASSLHNATGLLELYPGIKVVQQHQVQTITPAALIERLQLPTEQQHQLVVEANGEETAILQSLAEQQLLTLFSSIELTLPTTALYNGTYNPQALQKLLAALFFELTAENIDDPDTSIYCWQLNPLKLQIAELSQHNNNLKQQLMNSQATSAEQRKAAKAQQTEHRAEKEKLNANLAEQHTANASLTKQLAQVQAQYKNQTQQLQQSRQQLAAVQEQCAQQQQTFETLQAEHKIEQEQLKAQLAEQSKSLEQITKQLALAQTQHKEEAEQHQQSQQQLTKMQEQAAHTQQTLASTKGELSNTTARLLSTEEELSKYKSYFANRKQQHEAAEQRITELNQTLAETTAQLTSLREQLQSQQNSHSKLTALEQKMEQLFATQAEQLVRNTNALGQHVTKIHASSSRQWQATLAVQHSLQHGELPLQFGEASISPELGQHLVSQVQRNNYDLIIEFGSGTSTLLLAKTLLNKTLTNKRLSQAANQRVLTHHQQSEPSQLSEYVSPADADLPKRVISFEHNKRYYQQAKQQLAQENVDQLVDLQHAPLVDYQIADALQQSNSVLFYDCNDTLKQLAQLFNGRDAHILVLVDGPSADQEQPLARYPALPCVLNHLSAHRLDVVLDDFHREGEQVIAEQWRAQLAKRDLTVSEQTLEFEKDALLLNIN</sequence>
<name>A0ABP7E2N2_9GAMM</name>
<feature type="region of interest" description="Disordered" evidence="2">
    <location>
        <begin position="223"/>
        <end position="245"/>
    </location>
</feature>
<accession>A0ABP7E2N2</accession>
<evidence type="ECO:0008006" key="5">
    <source>
        <dbReference type="Google" id="ProtNLM"/>
    </source>
</evidence>
<evidence type="ECO:0000313" key="4">
    <source>
        <dbReference type="Proteomes" id="UP001501479"/>
    </source>
</evidence>
<evidence type="ECO:0000256" key="1">
    <source>
        <dbReference type="SAM" id="Coils"/>
    </source>
</evidence>
<proteinExistence type="predicted"/>
<feature type="region of interest" description="Disordered" evidence="2">
    <location>
        <begin position="338"/>
        <end position="376"/>
    </location>
</feature>
<dbReference type="RefSeq" id="WP_344964704.1">
    <property type="nucleotide sequence ID" value="NZ_BAABDS010000031.1"/>
</dbReference>
<protein>
    <recommendedName>
        <fullName evidence="5">Methyltransferase FkbM domain-containing protein</fullName>
    </recommendedName>
</protein>
<feature type="compositionally biased region" description="Low complexity" evidence="2">
    <location>
        <begin position="348"/>
        <end position="361"/>
    </location>
</feature>
<dbReference type="SUPFAM" id="SSF53335">
    <property type="entry name" value="S-adenosyl-L-methionine-dependent methyltransferases"/>
    <property type="match status" value="1"/>
</dbReference>
<dbReference type="EMBL" id="BAABDS010000031">
    <property type="protein sequence ID" value="GAA3712568.1"/>
    <property type="molecule type" value="Genomic_DNA"/>
</dbReference>
<comment type="caution">
    <text evidence="3">The sequence shown here is derived from an EMBL/GenBank/DDBJ whole genome shotgun (WGS) entry which is preliminary data.</text>
</comment>
<evidence type="ECO:0000256" key="2">
    <source>
        <dbReference type="SAM" id="MobiDB-lite"/>
    </source>
</evidence>
<feature type="compositionally biased region" description="Polar residues" evidence="2">
    <location>
        <begin position="362"/>
        <end position="376"/>
    </location>
</feature>
<reference evidence="4" key="1">
    <citation type="journal article" date="2019" name="Int. J. Syst. Evol. Microbiol.">
        <title>The Global Catalogue of Microorganisms (GCM) 10K type strain sequencing project: providing services to taxonomists for standard genome sequencing and annotation.</title>
        <authorList>
            <consortium name="The Broad Institute Genomics Platform"/>
            <consortium name="The Broad Institute Genome Sequencing Center for Infectious Disease"/>
            <person name="Wu L."/>
            <person name="Ma J."/>
        </authorList>
    </citation>
    <scope>NUCLEOTIDE SEQUENCE [LARGE SCALE GENOMIC DNA]</scope>
    <source>
        <strain evidence="4">JCM 17329</strain>
    </source>
</reference>
<organism evidence="3 4">
    <name type="scientific">Oceanisphaera sediminis</name>
    <dbReference type="NCBI Taxonomy" id="981381"/>
    <lineage>
        <taxon>Bacteria</taxon>
        <taxon>Pseudomonadati</taxon>
        <taxon>Pseudomonadota</taxon>
        <taxon>Gammaproteobacteria</taxon>
        <taxon>Aeromonadales</taxon>
        <taxon>Aeromonadaceae</taxon>
        <taxon>Oceanisphaera</taxon>
    </lineage>
</organism>
<evidence type="ECO:0000313" key="3">
    <source>
        <dbReference type="EMBL" id="GAA3712568.1"/>
    </source>
</evidence>
<keyword evidence="1" id="KW-0175">Coiled coil</keyword>
<feature type="coiled-coil region" evidence="1">
    <location>
        <begin position="397"/>
        <end position="438"/>
    </location>
</feature>
<gene>
    <name evidence="3" type="ORF">GCM10022421_19860</name>
</gene>
<dbReference type="InterPro" id="IPR029063">
    <property type="entry name" value="SAM-dependent_MTases_sf"/>
</dbReference>